<dbReference type="Gene3D" id="3.80.10.10">
    <property type="entry name" value="Ribonuclease Inhibitor"/>
    <property type="match status" value="1"/>
</dbReference>
<sequence length="618" mass="72632">MDFLTTCILLLTCRAACGINRDIDYTDKNCNTTLYNEGLYINCLISGSQWWNLTTFRDWTFNMKRNYTINVNLRCIKNGRVNLQKPIKAIGLENLTIQNCYVRDFFTYNFSDAVINLNYSIQGLTMKNCTIDVDIGKINYVLSKEYQDKINAYYPCRLAESIKRYINTGEKYQFINSSKPENVNSRKNKEKAIFERKMCVFKHLQYFEKTANQLTSDRNEKDIAYLMSSSKFPKIQVFNFSRLRLREIPYDLYKNEWWIWFQNLKILDLSFNKMTEIIFKNKKPDNHENNLTVILNNNNITNIKREDLQNIKTFYPNFILLKNNPFQCTCDLVHVMKVLRAEQDQDWAISYRYLMDLNCDLNSTIYNKKLKELKEEDVCRRENAELNGDKTFLNFQLLTFLLGAGFVFLCVLIVLLLVLCRANSKKYCLQENITKSFMSKSSVSSTTLKEYDAFLSYSSSDENWVVNVLCKKLESSPLNFSLCLHYKHFIPGAYVAENIIECVEKSRHTIMVLSNNFLKSEWCIMEFRKAFHQSLMENCHLIILILDEDLDLNNTPDLKHCLKTRTYIRVSESLFWNKLICSLIRTSSKGRRKSLKNGYLRSLSDPSTKGKDKSTFQP</sequence>
<dbReference type="PANTHER" id="PTHR24365">
    <property type="entry name" value="TOLL-LIKE RECEPTOR"/>
    <property type="match status" value="1"/>
</dbReference>
<dbReference type="Pfam" id="PF01582">
    <property type="entry name" value="TIR"/>
    <property type="match status" value="1"/>
</dbReference>
<name>A0ABQ9EER8_TEGGR</name>
<comment type="caution">
    <text evidence="10">The sequence shown here is derived from an EMBL/GenBank/DDBJ whole genome shotgun (WGS) entry which is preliminary data.</text>
</comment>
<evidence type="ECO:0000256" key="8">
    <source>
        <dbReference type="SAM" id="SignalP"/>
    </source>
</evidence>
<dbReference type="Gene3D" id="3.40.50.10140">
    <property type="entry name" value="Toll/interleukin-1 receptor homology (TIR) domain"/>
    <property type="match status" value="1"/>
</dbReference>
<evidence type="ECO:0000313" key="10">
    <source>
        <dbReference type="EMBL" id="KAJ8303803.1"/>
    </source>
</evidence>
<feature type="signal peptide" evidence="8">
    <location>
        <begin position="1"/>
        <end position="18"/>
    </location>
</feature>
<dbReference type="SUPFAM" id="SSF52058">
    <property type="entry name" value="L domain-like"/>
    <property type="match status" value="1"/>
</dbReference>
<evidence type="ECO:0000256" key="6">
    <source>
        <dbReference type="SAM" id="MobiDB-lite"/>
    </source>
</evidence>
<dbReference type="PRINTS" id="PR01537">
    <property type="entry name" value="INTRLKN1R1F"/>
</dbReference>
<comment type="subcellular location">
    <subcellularLocation>
        <location evidence="1">Membrane</location>
        <topology evidence="1">Single-pass membrane protein</topology>
    </subcellularLocation>
</comment>
<protein>
    <recommendedName>
        <fullName evidence="9">TIR domain-containing protein</fullName>
    </recommendedName>
</protein>
<keyword evidence="11" id="KW-1185">Reference proteome</keyword>
<evidence type="ECO:0000259" key="9">
    <source>
        <dbReference type="PROSITE" id="PS50104"/>
    </source>
</evidence>
<gene>
    <name evidence="10" type="ORF">KUTeg_018726</name>
</gene>
<dbReference type="PROSITE" id="PS50104">
    <property type="entry name" value="TIR"/>
    <property type="match status" value="1"/>
</dbReference>
<evidence type="ECO:0000256" key="1">
    <source>
        <dbReference type="ARBA" id="ARBA00004167"/>
    </source>
</evidence>
<feature type="compositionally biased region" description="Basic and acidic residues" evidence="6">
    <location>
        <begin position="608"/>
        <end position="618"/>
    </location>
</feature>
<dbReference type="SMART" id="SM00255">
    <property type="entry name" value="TIR"/>
    <property type="match status" value="1"/>
</dbReference>
<feature type="chain" id="PRO_5047284396" description="TIR domain-containing protein" evidence="8">
    <location>
        <begin position="19"/>
        <end position="618"/>
    </location>
</feature>
<evidence type="ECO:0000256" key="5">
    <source>
        <dbReference type="ARBA" id="ARBA00023136"/>
    </source>
</evidence>
<feature type="region of interest" description="Disordered" evidence="6">
    <location>
        <begin position="599"/>
        <end position="618"/>
    </location>
</feature>
<organism evidence="10 11">
    <name type="scientific">Tegillarca granosa</name>
    <name type="common">Malaysian cockle</name>
    <name type="synonym">Anadara granosa</name>
    <dbReference type="NCBI Taxonomy" id="220873"/>
    <lineage>
        <taxon>Eukaryota</taxon>
        <taxon>Metazoa</taxon>
        <taxon>Spiralia</taxon>
        <taxon>Lophotrochozoa</taxon>
        <taxon>Mollusca</taxon>
        <taxon>Bivalvia</taxon>
        <taxon>Autobranchia</taxon>
        <taxon>Pteriomorphia</taxon>
        <taxon>Arcoida</taxon>
        <taxon>Arcoidea</taxon>
        <taxon>Arcidae</taxon>
        <taxon>Tegillarca</taxon>
    </lineage>
</organism>
<proteinExistence type="predicted"/>
<evidence type="ECO:0000256" key="2">
    <source>
        <dbReference type="ARBA" id="ARBA00022692"/>
    </source>
</evidence>
<keyword evidence="2 7" id="KW-0812">Transmembrane</keyword>
<feature type="domain" description="TIR" evidence="9">
    <location>
        <begin position="449"/>
        <end position="574"/>
    </location>
</feature>
<dbReference type="InterPro" id="IPR035897">
    <property type="entry name" value="Toll_tir_struct_dom_sf"/>
</dbReference>
<dbReference type="Proteomes" id="UP001217089">
    <property type="component" value="Unassembled WGS sequence"/>
</dbReference>
<dbReference type="InterPro" id="IPR000157">
    <property type="entry name" value="TIR_dom"/>
</dbReference>
<keyword evidence="5 7" id="KW-0472">Membrane</keyword>
<evidence type="ECO:0000256" key="7">
    <source>
        <dbReference type="SAM" id="Phobius"/>
    </source>
</evidence>
<evidence type="ECO:0000256" key="4">
    <source>
        <dbReference type="ARBA" id="ARBA00022989"/>
    </source>
</evidence>
<keyword evidence="3 8" id="KW-0732">Signal</keyword>
<dbReference type="SUPFAM" id="SSF52200">
    <property type="entry name" value="Toll/Interleukin receptor TIR domain"/>
    <property type="match status" value="1"/>
</dbReference>
<accession>A0ABQ9EER8</accession>
<evidence type="ECO:0000256" key="3">
    <source>
        <dbReference type="ARBA" id="ARBA00022729"/>
    </source>
</evidence>
<dbReference type="InterPro" id="IPR032675">
    <property type="entry name" value="LRR_dom_sf"/>
</dbReference>
<keyword evidence="4 7" id="KW-1133">Transmembrane helix</keyword>
<evidence type="ECO:0000313" key="11">
    <source>
        <dbReference type="Proteomes" id="UP001217089"/>
    </source>
</evidence>
<dbReference type="EMBL" id="JARBDR010000908">
    <property type="protein sequence ID" value="KAJ8303803.1"/>
    <property type="molecule type" value="Genomic_DNA"/>
</dbReference>
<reference evidence="10 11" key="1">
    <citation type="submission" date="2022-12" db="EMBL/GenBank/DDBJ databases">
        <title>Chromosome-level genome of Tegillarca granosa.</title>
        <authorList>
            <person name="Kim J."/>
        </authorList>
    </citation>
    <scope>NUCLEOTIDE SEQUENCE [LARGE SCALE GENOMIC DNA]</scope>
    <source>
        <strain evidence="10">Teg-2019</strain>
        <tissue evidence="10">Adductor muscle</tissue>
    </source>
</reference>
<feature type="transmembrane region" description="Helical" evidence="7">
    <location>
        <begin position="397"/>
        <end position="420"/>
    </location>
</feature>
<dbReference type="PANTHER" id="PTHR24365:SF541">
    <property type="entry name" value="PROTEIN TOLL-RELATED"/>
    <property type="match status" value="1"/>
</dbReference>